<gene>
    <name evidence="2" type="ordered locus">MEALZ_0608</name>
</gene>
<dbReference type="PATRIC" id="fig|271065.3.peg.621"/>
<dbReference type="Pfam" id="PF01471">
    <property type="entry name" value="PG_binding_1"/>
    <property type="match status" value="1"/>
</dbReference>
<dbReference type="AlphaFoldDB" id="G4T015"/>
<feature type="domain" description="Peptidoglycan binding-like" evidence="1">
    <location>
        <begin position="124"/>
        <end position="176"/>
    </location>
</feature>
<dbReference type="KEGG" id="mah:MEALZ_0608"/>
<protein>
    <submittedName>
        <fullName evidence="2">Peptidoglycan-binding domain 1 protein</fullName>
    </submittedName>
</protein>
<dbReference type="STRING" id="1091494.MEALZ_0608"/>
<proteinExistence type="predicted"/>
<dbReference type="PROSITE" id="PS51257">
    <property type="entry name" value="PROKAR_LIPOPROTEIN"/>
    <property type="match status" value="1"/>
</dbReference>
<dbReference type="HOGENOM" id="CLU_1494575_0_0_6"/>
<evidence type="ECO:0000259" key="1">
    <source>
        <dbReference type="Pfam" id="PF01471"/>
    </source>
</evidence>
<dbReference type="EMBL" id="FO082060">
    <property type="protein sequence ID" value="CCE22303.1"/>
    <property type="molecule type" value="Genomic_DNA"/>
</dbReference>
<dbReference type="InterPro" id="IPR002477">
    <property type="entry name" value="Peptidoglycan-bd-like"/>
</dbReference>
<dbReference type="RefSeq" id="WP_014147109.1">
    <property type="nucleotide sequence ID" value="NC_016112.1"/>
</dbReference>
<accession>G4T015</accession>
<name>G4T015_META2</name>
<evidence type="ECO:0000313" key="2">
    <source>
        <dbReference type="EMBL" id="CCE22303.1"/>
    </source>
</evidence>
<dbReference type="Gene3D" id="1.10.101.10">
    <property type="entry name" value="PGBD-like superfamily/PGBD"/>
    <property type="match status" value="1"/>
</dbReference>
<sequence>MKTNNIDARIIVLLAVTAFMYGCGDEQKETGKQPEQTVTESVPASPISEISDKTVETNGSMAESTVKKSVEAVERATEQAVEKTAEIAQDLGVKAETKISEAATTGQAEISEATSEVVKTTPALVRKIQQALADAGVNPGPIDGIMGPKTMAAVKSFQKQKGLAEGAITEETLQALEVAY</sequence>
<dbReference type="InterPro" id="IPR036366">
    <property type="entry name" value="PGBDSf"/>
</dbReference>
<evidence type="ECO:0000313" key="3">
    <source>
        <dbReference type="Proteomes" id="UP000008315"/>
    </source>
</evidence>
<reference evidence="3" key="1">
    <citation type="journal article" date="2012" name="J. Bacteriol.">
        <title>Genome sequence of the haloalkaliphilic methanotrophic bacterium Methylomicrobium alcaliphilum 20Z.</title>
        <authorList>
            <person name="Vuilleumier S."/>
            <person name="Khmelenina V.N."/>
            <person name="Bringel F."/>
            <person name="Reshetnikov A.S."/>
            <person name="Lajus A."/>
            <person name="Mangenot S."/>
            <person name="Rouy Z."/>
            <person name="Op den Camp H.J."/>
            <person name="Jetten M.S."/>
            <person name="Dispirito A.A."/>
            <person name="Dunfield P."/>
            <person name="Klotz M.G."/>
            <person name="Semrau J.D."/>
            <person name="Stein L.Y."/>
            <person name="Barbe V."/>
            <person name="Medigue C."/>
            <person name="Trotsenko Y.A."/>
            <person name="Kalyuzhnaya M.G."/>
        </authorList>
    </citation>
    <scope>NUCLEOTIDE SEQUENCE [LARGE SCALE GENOMIC DNA]</scope>
    <source>
        <strain evidence="3">DSM 19304 / NCIMB 14124 / VKM B-2133 / 20Z</strain>
    </source>
</reference>
<dbReference type="InterPro" id="IPR036365">
    <property type="entry name" value="PGBD-like_sf"/>
</dbReference>
<dbReference type="SUPFAM" id="SSF47090">
    <property type="entry name" value="PGBD-like"/>
    <property type="match status" value="1"/>
</dbReference>
<keyword evidence="3" id="KW-1185">Reference proteome</keyword>
<dbReference type="Proteomes" id="UP000008315">
    <property type="component" value="Chromosome"/>
</dbReference>
<organism evidence="2 3">
    <name type="scientific">Methylotuvimicrobium alcaliphilum (strain DSM 19304 / NCIMB 14124 / VKM B-2133 / 20Z)</name>
    <name type="common">Methylomicrobium alcaliphilum</name>
    <dbReference type="NCBI Taxonomy" id="1091494"/>
    <lineage>
        <taxon>Bacteria</taxon>
        <taxon>Pseudomonadati</taxon>
        <taxon>Pseudomonadota</taxon>
        <taxon>Gammaproteobacteria</taxon>
        <taxon>Methylococcales</taxon>
        <taxon>Methylococcaceae</taxon>
        <taxon>Methylotuvimicrobium</taxon>
    </lineage>
</organism>